<evidence type="ECO:0000313" key="3">
    <source>
        <dbReference type="Proteomes" id="UP000663868"/>
    </source>
</evidence>
<feature type="transmembrane region" description="Helical" evidence="1">
    <location>
        <begin position="88"/>
        <end position="110"/>
    </location>
</feature>
<feature type="transmembrane region" description="Helical" evidence="1">
    <location>
        <begin position="12"/>
        <end position="35"/>
    </location>
</feature>
<evidence type="ECO:0000313" key="2">
    <source>
        <dbReference type="EMBL" id="CAF4164019.1"/>
    </source>
</evidence>
<keyword evidence="1" id="KW-0812">Transmembrane</keyword>
<organism evidence="2 3">
    <name type="scientific">Adineta steineri</name>
    <dbReference type="NCBI Taxonomy" id="433720"/>
    <lineage>
        <taxon>Eukaryota</taxon>
        <taxon>Metazoa</taxon>
        <taxon>Spiralia</taxon>
        <taxon>Gnathifera</taxon>
        <taxon>Rotifera</taxon>
        <taxon>Eurotatoria</taxon>
        <taxon>Bdelloidea</taxon>
        <taxon>Adinetida</taxon>
        <taxon>Adinetidae</taxon>
        <taxon>Adineta</taxon>
    </lineage>
</organism>
<sequence length="164" mass="19273">TYHRINVFIHYLIPFLIQIIAITILIIQVACNRVRISNQTFFNLLIKEIKTQKEQYITPMVIIISSLPQIILAFSYTCTELKQSWQRYTLLTTYFLSYLPQMLGFILYVLPSTTYSKEFRQTPIGKRILRQPRVAKPHLKRKILITKPTVPTDTSSSRIPIKRT</sequence>
<feature type="transmembrane region" description="Helical" evidence="1">
    <location>
        <begin position="56"/>
        <end position="76"/>
    </location>
</feature>
<feature type="non-terminal residue" evidence="2">
    <location>
        <position position="1"/>
    </location>
</feature>
<comment type="caution">
    <text evidence="2">The sequence shown here is derived from an EMBL/GenBank/DDBJ whole genome shotgun (WGS) entry which is preliminary data.</text>
</comment>
<gene>
    <name evidence="2" type="ORF">KXQ929_LOCUS37983</name>
</gene>
<protein>
    <submittedName>
        <fullName evidence="2">Uncharacterized protein</fullName>
    </submittedName>
</protein>
<dbReference type="EMBL" id="CAJOBB010006543">
    <property type="protein sequence ID" value="CAF4164019.1"/>
    <property type="molecule type" value="Genomic_DNA"/>
</dbReference>
<accession>A0A819ZIM3</accession>
<evidence type="ECO:0000256" key="1">
    <source>
        <dbReference type="SAM" id="Phobius"/>
    </source>
</evidence>
<keyword evidence="1" id="KW-0472">Membrane</keyword>
<proteinExistence type="predicted"/>
<name>A0A819ZIM3_9BILA</name>
<dbReference type="Proteomes" id="UP000663868">
    <property type="component" value="Unassembled WGS sequence"/>
</dbReference>
<reference evidence="2" key="1">
    <citation type="submission" date="2021-02" db="EMBL/GenBank/DDBJ databases">
        <authorList>
            <person name="Nowell W R."/>
        </authorList>
    </citation>
    <scope>NUCLEOTIDE SEQUENCE</scope>
</reference>
<keyword evidence="1" id="KW-1133">Transmembrane helix</keyword>
<dbReference type="AlphaFoldDB" id="A0A819ZIM3"/>
<dbReference type="Gene3D" id="1.20.1070.10">
    <property type="entry name" value="Rhodopsin 7-helix transmembrane proteins"/>
    <property type="match status" value="1"/>
</dbReference>